<dbReference type="GO" id="GO:0015716">
    <property type="term" value="P:organic phosphonate transport"/>
    <property type="evidence" value="ECO:0007669"/>
    <property type="project" value="InterPro"/>
</dbReference>
<keyword evidence="1" id="KW-0456">Lyase</keyword>
<proteinExistence type="predicted"/>
<dbReference type="Pfam" id="PF06754">
    <property type="entry name" value="PhnG"/>
    <property type="match status" value="1"/>
</dbReference>
<accession>A0A9D1WQN0</accession>
<protein>
    <submittedName>
        <fullName evidence="1">Phosphonate C-P lyase system protein PhnG</fullName>
    </submittedName>
</protein>
<sequence>MDNVEKRRFFRILAHAPREQVAGLAREIEEHCQVAVLKEPQKTLVMIQVREPVKNSRFYLGEALACEAMVEVDGAKGMAVTLGDDFDKVLDMAVLDAAFNRKLPQCAAIQARLEQLEAQQRRDQEREYGMYRRTQVHFESLDSEVPHEDHP</sequence>
<dbReference type="GO" id="GO:0016829">
    <property type="term" value="F:lyase activity"/>
    <property type="evidence" value="ECO:0007669"/>
    <property type="project" value="UniProtKB-KW"/>
</dbReference>
<organism evidence="1 2">
    <name type="scientific">Candidatus Anaerotruncus excrementipullorum</name>
    <dbReference type="NCBI Taxonomy" id="2838465"/>
    <lineage>
        <taxon>Bacteria</taxon>
        <taxon>Bacillati</taxon>
        <taxon>Bacillota</taxon>
        <taxon>Clostridia</taxon>
        <taxon>Eubacteriales</taxon>
        <taxon>Oscillospiraceae</taxon>
        <taxon>Anaerotruncus</taxon>
    </lineage>
</organism>
<comment type="caution">
    <text evidence="1">The sequence shown here is derived from an EMBL/GenBank/DDBJ whole genome shotgun (WGS) entry which is preliminary data.</text>
</comment>
<dbReference type="GO" id="GO:0019634">
    <property type="term" value="P:organic phosphonate metabolic process"/>
    <property type="evidence" value="ECO:0007669"/>
    <property type="project" value="InterPro"/>
</dbReference>
<evidence type="ECO:0000313" key="1">
    <source>
        <dbReference type="EMBL" id="HIX65439.1"/>
    </source>
</evidence>
<dbReference type="EMBL" id="DXES01000091">
    <property type="protein sequence ID" value="HIX65439.1"/>
    <property type="molecule type" value="Genomic_DNA"/>
</dbReference>
<dbReference type="InterPro" id="IPR009609">
    <property type="entry name" value="Phosphonate_metab_PhnG"/>
</dbReference>
<reference evidence="1" key="2">
    <citation type="submission" date="2021-04" db="EMBL/GenBank/DDBJ databases">
        <authorList>
            <person name="Gilroy R."/>
        </authorList>
    </citation>
    <scope>NUCLEOTIDE SEQUENCE</scope>
    <source>
        <strain evidence="1">CHK188-5543</strain>
    </source>
</reference>
<dbReference type="NCBIfam" id="TIGR03293">
    <property type="entry name" value="PhnG_redo"/>
    <property type="match status" value="1"/>
</dbReference>
<reference evidence="1" key="1">
    <citation type="journal article" date="2021" name="PeerJ">
        <title>Extensive microbial diversity within the chicken gut microbiome revealed by metagenomics and culture.</title>
        <authorList>
            <person name="Gilroy R."/>
            <person name="Ravi A."/>
            <person name="Getino M."/>
            <person name="Pursley I."/>
            <person name="Horton D.L."/>
            <person name="Alikhan N.F."/>
            <person name="Baker D."/>
            <person name="Gharbi K."/>
            <person name="Hall N."/>
            <person name="Watson M."/>
            <person name="Adriaenssens E.M."/>
            <person name="Foster-Nyarko E."/>
            <person name="Jarju S."/>
            <person name="Secka A."/>
            <person name="Antonio M."/>
            <person name="Oren A."/>
            <person name="Chaudhuri R.R."/>
            <person name="La Ragione R."/>
            <person name="Hildebrand F."/>
            <person name="Pallen M.J."/>
        </authorList>
    </citation>
    <scope>NUCLEOTIDE SEQUENCE</scope>
    <source>
        <strain evidence="1">CHK188-5543</strain>
    </source>
</reference>
<evidence type="ECO:0000313" key="2">
    <source>
        <dbReference type="Proteomes" id="UP000886800"/>
    </source>
</evidence>
<gene>
    <name evidence="1" type="primary">phnG</name>
    <name evidence="1" type="ORF">H9736_04250</name>
</gene>
<name>A0A9D1WQN0_9FIRM</name>
<dbReference type="Proteomes" id="UP000886800">
    <property type="component" value="Unassembled WGS sequence"/>
</dbReference>
<dbReference type="AlphaFoldDB" id="A0A9D1WQN0"/>